<sequence length="315" mass="31747">MSDRRTEGAGVSAGQDDNLFLTDAFLDDLARGVDPSGGDDELAGLLLGLKSEVDAPMPPVPSLEKLRLSDAAPVTTRFAPVEESAVGEPPAADGGAQVLSLAGRRRGVPGFVHGLIGAAAATLVIAGGGTAVYNAEPGSALWGVNTAMFGDHASVVELASTLEEADNRNANGDVAGALELLEQAKLMAKEINARNATKTDADKRPQAPRTVTVTVTPEQQEPPEPATITVTSTIGIPPSAPSPLPAAPSGAPEVPQPVIPPSTSPLPVPDGSGDTTETLPVPDDGEGQTADNVGEPVVPGVPGISTTEAIIVPGQ</sequence>
<name>A0ABS0VRM1_9CORY</name>
<evidence type="ECO:0008006" key="4">
    <source>
        <dbReference type="Google" id="ProtNLM"/>
    </source>
</evidence>
<feature type="compositionally biased region" description="Low complexity" evidence="1">
    <location>
        <begin position="293"/>
        <end position="302"/>
    </location>
</feature>
<feature type="region of interest" description="Disordered" evidence="1">
    <location>
        <begin position="194"/>
        <end position="302"/>
    </location>
</feature>
<evidence type="ECO:0000256" key="1">
    <source>
        <dbReference type="SAM" id="MobiDB-lite"/>
    </source>
</evidence>
<dbReference type="EMBL" id="JAEIOT010000004">
    <property type="protein sequence ID" value="MBI8999414.1"/>
    <property type="molecule type" value="Genomic_DNA"/>
</dbReference>
<reference evidence="2 3" key="1">
    <citation type="submission" date="2020-12" db="EMBL/GenBank/DDBJ databases">
        <title>Genome public.</title>
        <authorList>
            <person name="Sun Q."/>
        </authorList>
    </citation>
    <scope>NUCLEOTIDE SEQUENCE [LARGE SCALE GENOMIC DNA]</scope>
    <source>
        <strain evidence="2 3">CCM 8864</strain>
    </source>
</reference>
<keyword evidence="3" id="KW-1185">Reference proteome</keyword>
<feature type="compositionally biased region" description="Low complexity" evidence="1">
    <location>
        <begin position="207"/>
        <end position="219"/>
    </location>
</feature>
<comment type="caution">
    <text evidence="2">The sequence shown here is derived from an EMBL/GenBank/DDBJ whole genome shotgun (WGS) entry which is preliminary data.</text>
</comment>
<organism evidence="2 3">
    <name type="scientific">Corynebacterium marambiense</name>
    <dbReference type="NCBI Taxonomy" id="2765364"/>
    <lineage>
        <taxon>Bacteria</taxon>
        <taxon>Bacillati</taxon>
        <taxon>Actinomycetota</taxon>
        <taxon>Actinomycetes</taxon>
        <taxon>Mycobacteriales</taxon>
        <taxon>Corynebacteriaceae</taxon>
        <taxon>Corynebacterium</taxon>
    </lineage>
</organism>
<feature type="compositionally biased region" description="Basic and acidic residues" evidence="1">
    <location>
        <begin position="194"/>
        <end position="205"/>
    </location>
</feature>
<feature type="compositionally biased region" description="Pro residues" evidence="1">
    <location>
        <begin position="254"/>
        <end position="268"/>
    </location>
</feature>
<dbReference type="Proteomes" id="UP000625574">
    <property type="component" value="Unassembled WGS sequence"/>
</dbReference>
<evidence type="ECO:0000313" key="3">
    <source>
        <dbReference type="Proteomes" id="UP000625574"/>
    </source>
</evidence>
<evidence type="ECO:0000313" key="2">
    <source>
        <dbReference type="EMBL" id="MBI8999414.1"/>
    </source>
</evidence>
<protein>
    <recommendedName>
        <fullName evidence="4">Anti-sigma-D factor RsdA sigma factor binding region domain-containing protein</fullName>
    </recommendedName>
</protein>
<proteinExistence type="predicted"/>
<accession>A0ABS0VRM1</accession>
<dbReference type="RefSeq" id="WP_198734882.1">
    <property type="nucleotide sequence ID" value="NZ_JAEIOT010000004.1"/>
</dbReference>
<gene>
    <name evidence="2" type="ORF">JDV76_00240</name>
</gene>